<dbReference type="RefSeq" id="WP_090915067.1">
    <property type="nucleotide sequence ID" value="NZ_FMVM01000001.1"/>
</dbReference>
<accession>A0A1G5B3E3</accession>
<dbReference type="AlphaFoldDB" id="A0A1G5B3E3"/>
<dbReference type="PANTHER" id="PTHR37456">
    <property type="entry name" value="SI:CH211-266K2.1"/>
    <property type="match status" value="1"/>
</dbReference>
<name>A0A1G5B3E3_9BACL</name>
<dbReference type="EMBL" id="FMVM01000001">
    <property type="protein sequence ID" value="SCX84632.1"/>
    <property type="molecule type" value="Genomic_DNA"/>
</dbReference>
<dbReference type="InterPro" id="IPR050938">
    <property type="entry name" value="Collagen_Structural_Proteins"/>
</dbReference>
<dbReference type="InterPro" id="IPR021210">
    <property type="entry name" value="Exosporium_BclB"/>
</dbReference>
<feature type="compositionally biased region" description="Low complexity" evidence="2">
    <location>
        <begin position="139"/>
        <end position="162"/>
    </location>
</feature>
<sequence length="535" mass="49083">MSFLSTGPIENNAVSGVRPTQSVTVRIDNRSEVTSSTVQIQGYYMSGGLRVLYVSESLDIAPNQVITNNYFANLDAFEFTFTTTATVNDPLQVSVWGKSSTGSLVTAHRLVSSELLGETPSMTGVTGATGATGATGVTGAQGVTGATGPTGATGVTGATGPAGATGGATGATGTTGATGATGLAGVTGATGATGLAGVTGETGATGLAGVTGATGATGLAGVTGATGATGLAGVTGATGATGLAGVTGATGATGLAGVTGATGATGLAGVTGATGATGLAGVTGATGATGLAGVTGATGATGLAGVTGETGATGLAGVTGATGATGLAGVTGATGATGLAGVTGATGATGLAGVTGATGATGSGAIIPYASGLPASLTTVLGGLLNTSSLVGFGNNASGVTINGGIIDLTGAAGTLLNFAFSAPRAGTITSLAAYFSTTAGLSLVGSTITITAQLFRSTTPNNTFTAVPGALVTLAPALTGVLSLGTIANGLTTGLSIPVAAGDRLLMVFSASVTAGVDVASTIAGYASGGLTIT</sequence>
<gene>
    <name evidence="3" type="ORF">SAMN05720606_101210</name>
</gene>
<evidence type="ECO:0000256" key="1">
    <source>
        <dbReference type="ARBA" id="ARBA00022737"/>
    </source>
</evidence>
<dbReference type="PANTHER" id="PTHR37456:SF3">
    <property type="entry name" value="COLLAGEN ALPHA-1(XXV) CHAIN"/>
    <property type="match status" value="1"/>
</dbReference>
<keyword evidence="4" id="KW-1185">Reference proteome</keyword>
<feature type="region of interest" description="Disordered" evidence="2">
    <location>
        <begin position="139"/>
        <end position="174"/>
    </location>
</feature>
<evidence type="ECO:0000256" key="2">
    <source>
        <dbReference type="SAM" id="MobiDB-lite"/>
    </source>
</evidence>
<evidence type="ECO:0000313" key="3">
    <source>
        <dbReference type="EMBL" id="SCX84632.1"/>
    </source>
</evidence>
<keyword evidence="1" id="KW-0677">Repeat</keyword>
<dbReference type="Proteomes" id="UP000198538">
    <property type="component" value="Unassembled WGS sequence"/>
</dbReference>
<proteinExistence type="predicted"/>
<dbReference type="NCBIfam" id="TIGR03721">
    <property type="entry name" value="exospore_TM"/>
    <property type="match status" value="1"/>
</dbReference>
<dbReference type="STRING" id="582692.SAMN05720606_101210"/>
<reference evidence="4" key="1">
    <citation type="submission" date="2016-10" db="EMBL/GenBank/DDBJ databases">
        <authorList>
            <person name="Varghese N."/>
            <person name="Submissions S."/>
        </authorList>
    </citation>
    <scope>NUCLEOTIDE SEQUENCE [LARGE SCALE GENOMIC DNA]</scope>
    <source>
        <strain evidence="4">BL9</strain>
    </source>
</reference>
<evidence type="ECO:0000313" key="4">
    <source>
        <dbReference type="Proteomes" id="UP000198538"/>
    </source>
</evidence>
<dbReference type="Pfam" id="PF01391">
    <property type="entry name" value="Collagen"/>
    <property type="match status" value="2"/>
</dbReference>
<dbReference type="InterPro" id="IPR008160">
    <property type="entry name" value="Collagen"/>
</dbReference>
<organism evidence="3 4">
    <name type="scientific">Paenibacillus polysaccharolyticus</name>
    <dbReference type="NCBI Taxonomy" id="582692"/>
    <lineage>
        <taxon>Bacteria</taxon>
        <taxon>Bacillati</taxon>
        <taxon>Bacillota</taxon>
        <taxon>Bacilli</taxon>
        <taxon>Bacillales</taxon>
        <taxon>Paenibacillaceae</taxon>
        <taxon>Paenibacillus</taxon>
    </lineage>
</organism>
<protein>
    <submittedName>
        <fullName evidence="3">BclB C-terminal domain-containing protein</fullName>
    </submittedName>
</protein>